<dbReference type="InterPro" id="IPR003591">
    <property type="entry name" value="Leu-rich_rpt_typical-subtyp"/>
</dbReference>
<dbReference type="EnsemblMetazoa" id="AALFPA23_001070.R824">
    <property type="protein sequence ID" value="AALFPA23_001070.P824"/>
    <property type="gene ID" value="AALFPA23_001070"/>
</dbReference>
<dbReference type="Gene3D" id="3.80.10.10">
    <property type="entry name" value="Ribonuclease Inhibitor"/>
    <property type="match status" value="1"/>
</dbReference>
<evidence type="ECO:0000256" key="5">
    <source>
        <dbReference type="ARBA" id="ARBA00022692"/>
    </source>
</evidence>
<feature type="signal peptide" evidence="13">
    <location>
        <begin position="1"/>
        <end position="19"/>
    </location>
</feature>
<dbReference type="PANTHER" id="PTHR46473">
    <property type="entry name" value="GH08155P"/>
    <property type="match status" value="1"/>
</dbReference>
<dbReference type="Proteomes" id="UP000069940">
    <property type="component" value="Unassembled WGS sequence"/>
</dbReference>
<reference evidence="14" key="2">
    <citation type="submission" date="2025-05" db="UniProtKB">
        <authorList>
            <consortium name="EnsemblMetazoa"/>
        </authorList>
    </citation>
    <scope>IDENTIFICATION</scope>
    <source>
        <strain evidence="14">Foshan</strain>
    </source>
</reference>
<evidence type="ECO:0000313" key="15">
    <source>
        <dbReference type="Proteomes" id="UP000069940"/>
    </source>
</evidence>
<evidence type="ECO:0000256" key="13">
    <source>
        <dbReference type="SAM" id="SignalP"/>
    </source>
</evidence>
<keyword evidence="15" id="KW-1185">Reference proteome</keyword>
<keyword evidence="2" id="KW-0813">Transport</keyword>
<evidence type="ECO:0000256" key="6">
    <source>
        <dbReference type="ARBA" id="ARBA00022729"/>
    </source>
</evidence>
<keyword evidence="8" id="KW-1133">Transmembrane helix</keyword>
<evidence type="ECO:0000256" key="7">
    <source>
        <dbReference type="ARBA" id="ARBA00022737"/>
    </source>
</evidence>
<evidence type="ECO:0000256" key="8">
    <source>
        <dbReference type="ARBA" id="ARBA00022989"/>
    </source>
</evidence>
<name>A0ABM1XMR1_AEDAL</name>
<keyword evidence="9" id="KW-0406">Ion transport</keyword>
<keyword evidence="6 13" id="KW-0732">Signal</keyword>
<feature type="chain" id="PRO_5046060112" evidence="13">
    <location>
        <begin position="20"/>
        <end position="363"/>
    </location>
</feature>
<dbReference type="SUPFAM" id="SSF52075">
    <property type="entry name" value="Outer arm dynein light chain 1"/>
    <property type="match status" value="1"/>
</dbReference>
<keyword evidence="11" id="KW-1015">Disulfide bond</keyword>
<evidence type="ECO:0000313" key="14">
    <source>
        <dbReference type="EnsemblMetazoa" id="AALFPA23_001070.P824"/>
    </source>
</evidence>
<dbReference type="InterPro" id="IPR032675">
    <property type="entry name" value="LRR_dom_sf"/>
</dbReference>
<dbReference type="RefSeq" id="XP_029711662.2">
    <property type="nucleotide sequence ID" value="XM_029855802.2"/>
</dbReference>
<dbReference type="SMART" id="SM00369">
    <property type="entry name" value="LRR_TYP"/>
    <property type="match status" value="3"/>
</dbReference>
<keyword evidence="5" id="KW-0812">Transmembrane</keyword>
<keyword evidence="3" id="KW-1003">Cell membrane</keyword>
<keyword evidence="4" id="KW-0433">Leucine-rich repeat</keyword>
<accession>A0ABM1XMR1</accession>
<keyword evidence="7" id="KW-0677">Repeat</keyword>
<evidence type="ECO:0000256" key="11">
    <source>
        <dbReference type="ARBA" id="ARBA00023157"/>
    </source>
</evidence>
<evidence type="ECO:0000256" key="2">
    <source>
        <dbReference type="ARBA" id="ARBA00022448"/>
    </source>
</evidence>
<dbReference type="Pfam" id="PF13855">
    <property type="entry name" value="LRR_8"/>
    <property type="match status" value="1"/>
</dbReference>
<evidence type="ECO:0000256" key="4">
    <source>
        <dbReference type="ARBA" id="ARBA00022614"/>
    </source>
</evidence>
<evidence type="ECO:0000256" key="10">
    <source>
        <dbReference type="ARBA" id="ARBA00023136"/>
    </source>
</evidence>
<evidence type="ECO:0000256" key="9">
    <source>
        <dbReference type="ARBA" id="ARBA00023065"/>
    </source>
</evidence>
<dbReference type="InterPro" id="IPR051432">
    <property type="entry name" value="KCNMA1_auxiliary"/>
</dbReference>
<dbReference type="PANTHER" id="PTHR46473:SF26">
    <property type="entry name" value="LRRNT DOMAIN-CONTAINING PROTEIN"/>
    <property type="match status" value="1"/>
</dbReference>
<evidence type="ECO:0000256" key="3">
    <source>
        <dbReference type="ARBA" id="ARBA00022475"/>
    </source>
</evidence>
<sequence length="363" mass="42491">MQGFSVIILIIISIDDIKSLSVRQSEHRKNEVEIHDFSWPASAAKMKKIIPDTQKFIFHRAYVGNLPHYFTDEFKKCSQIEFHYGSVHSIQMNPKLYLFGLYKTITDNVTIERGKDYQLKIFRCIEINLKQIPKNINQLKKLEVLDFSNNLLETVQLEQFIGLDNLETLSLSSNNLKHIYSNGPLSLPSLINLYLDKNQLQYVDVCEWVMPYLTNIDLRANNLTFFTVNHFRELKVLEISGNPLSCGWKDRLLRKNPSQHNPYFANLFCEERSVGMFELDCPSYFHLQQQIYTIYYWLKQIEGKINSSQQDSNLGDRIETFEDQLKNLTSLVIEQQNVSNDIIEAMYRTDIERASRGNVSNRH</sequence>
<evidence type="ECO:0000256" key="1">
    <source>
        <dbReference type="ARBA" id="ARBA00004162"/>
    </source>
</evidence>
<reference evidence="15" key="1">
    <citation type="journal article" date="2015" name="Proc. Natl. Acad. Sci. U.S.A.">
        <title>Genome sequence of the Asian Tiger mosquito, Aedes albopictus, reveals insights into its biology, genetics, and evolution.</title>
        <authorList>
            <person name="Chen X.G."/>
            <person name="Jiang X."/>
            <person name="Gu J."/>
            <person name="Xu M."/>
            <person name="Wu Y."/>
            <person name="Deng Y."/>
            <person name="Zhang C."/>
            <person name="Bonizzoni M."/>
            <person name="Dermauw W."/>
            <person name="Vontas J."/>
            <person name="Armbruster P."/>
            <person name="Huang X."/>
            <person name="Yang Y."/>
            <person name="Zhang H."/>
            <person name="He W."/>
            <person name="Peng H."/>
            <person name="Liu Y."/>
            <person name="Wu K."/>
            <person name="Chen J."/>
            <person name="Lirakis M."/>
            <person name="Topalis P."/>
            <person name="Van Leeuwen T."/>
            <person name="Hall A.B."/>
            <person name="Jiang X."/>
            <person name="Thorpe C."/>
            <person name="Mueller R.L."/>
            <person name="Sun C."/>
            <person name="Waterhouse R.M."/>
            <person name="Yan G."/>
            <person name="Tu Z.J."/>
            <person name="Fang X."/>
            <person name="James A.A."/>
        </authorList>
    </citation>
    <scope>NUCLEOTIDE SEQUENCE [LARGE SCALE GENOMIC DNA]</scope>
    <source>
        <strain evidence="15">Foshan</strain>
    </source>
</reference>
<proteinExistence type="predicted"/>
<keyword evidence="10" id="KW-0472">Membrane</keyword>
<evidence type="ECO:0000256" key="12">
    <source>
        <dbReference type="ARBA" id="ARBA00023303"/>
    </source>
</evidence>
<dbReference type="GeneID" id="115256823"/>
<comment type="subcellular location">
    <subcellularLocation>
        <location evidence="1">Cell membrane</location>
        <topology evidence="1">Single-pass membrane protein</topology>
    </subcellularLocation>
</comment>
<keyword evidence="12" id="KW-0407">Ion channel</keyword>
<dbReference type="PROSITE" id="PS51450">
    <property type="entry name" value="LRR"/>
    <property type="match status" value="1"/>
</dbReference>
<organism evidence="14 15">
    <name type="scientific">Aedes albopictus</name>
    <name type="common">Asian tiger mosquito</name>
    <name type="synonym">Stegomyia albopicta</name>
    <dbReference type="NCBI Taxonomy" id="7160"/>
    <lineage>
        <taxon>Eukaryota</taxon>
        <taxon>Metazoa</taxon>
        <taxon>Ecdysozoa</taxon>
        <taxon>Arthropoda</taxon>
        <taxon>Hexapoda</taxon>
        <taxon>Insecta</taxon>
        <taxon>Pterygota</taxon>
        <taxon>Neoptera</taxon>
        <taxon>Endopterygota</taxon>
        <taxon>Diptera</taxon>
        <taxon>Nematocera</taxon>
        <taxon>Culicoidea</taxon>
        <taxon>Culicidae</taxon>
        <taxon>Culicinae</taxon>
        <taxon>Aedini</taxon>
        <taxon>Aedes</taxon>
        <taxon>Stegomyia</taxon>
    </lineage>
</organism>
<protein>
    <submittedName>
        <fullName evidence="14">Uncharacterized protein</fullName>
    </submittedName>
</protein>
<dbReference type="InterPro" id="IPR001611">
    <property type="entry name" value="Leu-rich_rpt"/>
</dbReference>